<dbReference type="PANTHER" id="PTHR13329:SF2">
    <property type="entry name" value="SMALL RIBOSOMAL SUBUNIT PROTEIN MS40"/>
    <property type="match status" value="1"/>
</dbReference>
<dbReference type="GO" id="GO:0003735">
    <property type="term" value="F:structural constituent of ribosome"/>
    <property type="evidence" value="ECO:0007669"/>
    <property type="project" value="InterPro"/>
</dbReference>
<feature type="non-terminal residue" evidence="2">
    <location>
        <position position="1"/>
    </location>
</feature>
<dbReference type="GO" id="GO:0032543">
    <property type="term" value="P:mitochondrial translation"/>
    <property type="evidence" value="ECO:0007669"/>
    <property type="project" value="InterPro"/>
</dbReference>
<dbReference type="InterPro" id="IPR036870">
    <property type="entry name" value="Ribosomal_bS18_sf"/>
</dbReference>
<comment type="caution">
    <text evidence="2">The sequence shown here is derived from an EMBL/GenBank/DDBJ whole genome shotgun (WGS) entry which is preliminary data.</text>
</comment>
<feature type="region of interest" description="Disordered" evidence="1">
    <location>
        <begin position="215"/>
        <end position="247"/>
    </location>
</feature>
<dbReference type="InterPro" id="IPR040054">
    <property type="entry name" value="MRPS18B"/>
</dbReference>
<dbReference type="Gene3D" id="3.20.20.80">
    <property type="entry name" value="Glycosidases"/>
    <property type="match status" value="1"/>
</dbReference>
<dbReference type="SUPFAM" id="SSF46911">
    <property type="entry name" value="Ribosomal protein S18"/>
    <property type="match status" value="1"/>
</dbReference>
<feature type="compositionally biased region" description="Basic and acidic residues" evidence="1">
    <location>
        <begin position="215"/>
        <end position="233"/>
    </location>
</feature>
<evidence type="ECO:0000313" key="2">
    <source>
        <dbReference type="EMBL" id="KAJ1365859.1"/>
    </source>
</evidence>
<reference evidence="2" key="1">
    <citation type="submission" date="2021-06" db="EMBL/GenBank/DDBJ databases">
        <title>Parelaphostrongylus tenuis whole genome reference sequence.</title>
        <authorList>
            <person name="Garwood T.J."/>
            <person name="Larsen P.A."/>
            <person name="Fountain-Jones N.M."/>
            <person name="Garbe J.R."/>
            <person name="Macchietto M.G."/>
            <person name="Kania S.A."/>
            <person name="Gerhold R.W."/>
            <person name="Richards J.E."/>
            <person name="Wolf T.M."/>
        </authorList>
    </citation>
    <scope>NUCLEOTIDE SEQUENCE</scope>
    <source>
        <strain evidence="2">MNPRO001-30</strain>
        <tissue evidence="2">Meninges</tissue>
    </source>
</reference>
<dbReference type="PANTHER" id="PTHR13329">
    <property type="entry name" value="MITOCHONDRIAL RIBOSOMAL PROTEIN S18B"/>
    <property type="match status" value="1"/>
</dbReference>
<evidence type="ECO:0000313" key="3">
    <source>
        <dbReference type="Proteomes" id="UP001196413"/>
    </source>
</evidence>
<accession>A0AAD5QXD8</accession>
<keyword evidence="3" id="KW-1185">Reference proteome</keyword>
<gene>
    <name evidence="2" type="ORF">KIN20_026317</name>
</gene>
<name>A0AAD5QXD8_PARTN</name>
<sequence length="320" mass="37369">MLSTRPLSRLRRFIHTTVLAFPQPNFKEVLPPEETGWAFNHIEKKRGLYKPKHTIEEQIAYMNSKAFQNAYQGLPIYRWYRRNFKGQAILQPPPRLYCIDRYGRFNVNHACPVCRDEYLFFDFRNPALIEQFLSDGTHQPIDILKKRSLSRTVCYAESSATGSEGTWWNVPEFVFRIFILIHLCRFQFSRAISTMIGINGGFDMINLRARRNDLDKEEANAEDEKQTAEKEQQETPLSHPPSSVTKQSIMKNHESVDFSSRKFQNPVLAYVTPWNNKGYDLAKWVSHKLTHVSPVWIQLKPQTADMSFSCRILGTHDIDH</sequence>
<dbReference type="GO" id="GO:0005739">
    <property type="term" value="C:mitochondrion"/>
    <property type="evidence" value="ECO:0007669"/>
    <property type="project" value="TreeGrafter"/>
</dbReference>
<protein>
    <submittedName>
        <fullName evidence="2">Uncharacterized protein</fullName>
    </submittedName>
</protein>
<proteinExistence type="predicted"/>
<dbReference type="AlphaFoldDB" id="A0AAD5QXD8"/>
<dbReference type="EMBL" id="JAHQIW010005375">
    <property type="protein sequence ID" value="KAJ1365859.1"/>
    <property type="molecule type" value="Genomic_DNA"/>
</dbReference>
<dbReference type="Proteomes" id="UP001196413">
    <property type="component" value="Unassembled WGS sequence"/>
</dbReference>
<evidence type="ECO:0000256" key="1">
    <source>
        <dbReference type="SAM" id="MobiDB-lite"/>
    </source>
</evidence>
<organism evidence="2 3">
    <name type="scientific">Parelaphostrongylus tenuis</name>
    <name type="common">Meningeal worm</name>
    <dbReference type="NCBI Taxonomy" id="148309"/>
    <lineage>
        <taxon>Eukaryota</taxon>
        <taxon>Metazoa</taxon>
        <taxon>Ecdysozoa</taxon>
        <taxon>Nematoda</taxon>
        <taxon>Chromadorea</taxon>
        <taxon>Rhabditida</taxon>
        <taxon>Rhabditina</taxon>
        <taxon>Rhabditomorpha</taxon>
        <taxon>Strongyloidea</taxon>
        <taxon>Metastrongylidae</taxon>
        <taxon>Parelaphostrongylus</taxon>
    </lineage>
</organism>